<sequence length="118" mass="13455">MGFCERLEALLKEKNIMQKDFLAACGLGKNSFSNWRKSKTGYPTLPVLRSISEYLGVSVEYLKGETDDRAQKNSPGRVTEAEVDAELVKIWEDANEEDRKLLLDMARMVRDRRNGNAK</sequence>
<dbReference type="InterPro" id="IPR001387">
    <property type="entry name" value="Cro/C1-type_HTH"/>
</dbReference>
<dbReference type="PROSITE" id="PS50943">
    <property type="entry name" value="HTH_CROC1"/>
    <property type="match status" value="1"/>
</dbReference>
<name>A0A8S5MRT5_9CAUD</name>
<evidence type="ECO:0000313" key="2">
    <source>
        <dbReference type="EMBL" id="DAD84691.1"/>
    </source>
</evidence>
<proteinExistence type="predicted"/>
<organism evidence="2">
    <name type="scientific">Siphoviridae sp. ctqED62</name>
    <dbReference type="NCBI Taxonomy" id="2826468"/>
    <lineage>
        <taxon>Viruses</taxon>
        <taxon>Duplodnaviria</taxon>
        <taxon>Heunggongvirae</taxon>
        <taxon>Uroviricota</taxon>
        <taxon>Caudoviricetes</taxon>
    </lineage>
</organism>
<reference evidence="2" key="1">
    <citation type="journal article" date="2021" name="Proc. Natl. Acad. Sci. U.S.A.">
        <title>A Catalog of Tens of Thousands of Viruses from Human Metagenomes Reveals Hidden Associations with Chronic Diseases.</title>
        <authorList>
            <person name="Tisza M.J."/>
            <person name="Buck C.B."/>
        </authorList>
    </citation>
    <scope>NUCLEOTIDE SEQUENCE</scope>
    <source>
        <strain evidence="2">CtqED62</strain>
    </source>
</reference>
<dbReference type="GO" id="GO:0003677">
    <property type="term" value="F:DNA binding"/>
    <property type="evidence" value="ECO:0007669"/>
    <property type="project" value="InterPro"/>
</dbReference>
<protein>
    <submittedName>
        <fullName evidence="2">Bifunctional HTH-domain containing protein/aminotransferase</fullName>
    </submittedName>
</protein>
<dbReference type="SMART" id="SM00530">
    <property type="entry name" value="HTH_XRE"/>
    <property type="match status" value="1"/>
</dbReference>
<dbReference type="InterPro" id="IPR010982">
    <property type="entry name" value="Lambda_DNA-bd_dom_sf"/>
</dbReference>
<dbReference type="Pfam" id="PF13443">
    <property type="entry name" value="HTH_26"/>
    <property type="match status" value="1"/>
</dbReference>
<dbReference type="EMBL" id="BK014965">
    <property type="protein sequence ID" value="DAD84691.1"/>
    <property type="molecule type" value="Genomic_DNA"/>
</dbReference>
<feature type="domain" description="HTH cro/C1-type" evidence="1">
    <location>
        <begin position="7"/>
        <end position="62"/>
    </location>
</feature>
<dbReference type="SUPFAM" id="SSF47413">
    <property type="entry name" value="lambda repressor-like DNA-binding domains"/>
    <property type="match status" value="1"/>
</dbReference>
<accession>A0A8S5MRT5</accession>
<dbReference type="CDD" id="cd00093">
    <property type="entry name" value="HTH_XRE"/>
    <property type="match status" value="1"/>
</dbReference>
<dbReference type="Gene3D" id="1.10.260.40">
    <property type="entry name" value="lambda repressor-like DNA-binding domains"/>
    <property type="match status" value="1"/>
</dbReference>
<evidence type="ECO:0000259" key="1">
    <source>
        <dbReference type="PROSITE" id="PS50943"/>
    </source>
</evidence>